<evidence type="ECO:0000256" key="2">
    <source>
        <dbReference type="SAM" id="MobiDB-lite"/>
    </source>
</evidence>
<evidence type="ECO:0000313" key="4">
    <source>
        <dbReference type="EMBL" id="KAJ2678048.1"/>
    </source>
</evidence>
<feature type="domain" description="Anti-proliferative protein" evidence="3">
    <location>
        <begin position="1"/>
        <end position="107"/>
    </location>
</feature>
<dbReference type="EMBL" id="JANBTW010000025">
    <property type="protein sequence ID" value="KAJ2678048.1"/>
    <property type="molecule type" value="Genomic_DNA"/>
</dbReference>
<protein>
    <recommendedName>
        <fullName evidence="3">Anti-proliferative protein domain-containing protein</fullName>
    </recommendedName>
</protein>
<dbReference type="OrthoDB" id="19928at2759"/>
<dbReference type="AlphaFoldDB" id="A0A9W8G3C4"/>
<dbReference type="SMART" id="SM00099">
    <property type="entry name" value="btg1"/>
    <property type="match status" value="1"/>
</dbReference>
<dbReference type="GO" id="GO:0005634">
    <property type="term" value="C:nucleus"/>
    <property type="evidence" value="ECO:0007669"/>
    <property type="project" value="TreeGrafter"/>
</dbReference>
<dbReference type="Proteomes" id="UP001151518">
    <property type="component" value="Unassembled WGS sequence"/>
</dbReference>
<dbReference type="InterPro" id="IPR036054">
    <property type="entry name" value="BTG-like_sf"/>
</dbReference>
<evidence type="ECO:0000259" key="3">
    <source>
        <dbReference type="SMART" id="SM00099"/>
    </source>
</evidence>
<organism evidence="4 5">
    <name type="scientific">Coemansia spiralis</name>
    <dbReference type="NCBI Taxonomy" id="417178"/>
    <lineage>
        <taxon>Eukaryota</taxon>
        <taxon>Fungi</taxon>
        <taxon>Fungi incertae sedis</taxon>
        <taxon>Zoopagomycota</taxon>
        <taxon>Kickxellomycotina</taxon>
        <taxon>Kickxellomycetes</taxon>
        <taxon>Kickxellales</taxon>
        <taxon>Kickxellaceae</taxon>
        <taxon>Coemansia</taxon>
    </lineage>
</organism>
<evidence type="ECO:0000256" key="1">
    <source>
        <dbReference type="ARBA" id="ARBA00007989"/>
    </source>
</evidence>
<comment type="similarity">
    <text evidence="1">Belongs to the BTG family.</text>
</comment>
<feature type="compositionally biased region" description="Pro residues" evidence="2">
    <location>
        <begin position="220"/>
        <end position="234"/>
    </location>
</feature>
<feature type="region of interest" description="Disordered" evidence="2">
    <location>
        <begin position="163"/>
        <end position="234"/>
    </location>
</feature>
<evidence type="ECO:0000313" key="5">
    <source>
        <dbReference type="Proteomes" id="UP001151518"/>
    </source>
</evidence>
<dbReference type="PANTHER" id="PTHR22978:SF22">
    <property type="entry name" value="BTG FAMILY PROTEIN"/>
    <property type="match status" value="1"/>
</dbReference>
<reference evidence="4" key="1">
    <citation type="submission" date="2022-07" db="EMBL/GenBank/DDBJ databases">
        <title>Phylogenomic reconstructions and comparative analyses of Kickxellomycotina fungi.</title>
        <authorList>
            <person name="Reynolds N.K."/>
            <person name="Stajich J.E."/>
            <person name="Barry K."/>
            <person name="Grigoriev I.V."/>
            <person name="Crous P."/>
            <person name="Smith M.E."/>
        </authorList>
    </citation>
    <scope>NUCLEOTIDE SEQUENCE</scope>
    <source>
        <strain evidence="4">NRRL 3115</strain>
    </source>
</reference>
<accession>A0A9W8G3C4</accession>
<proteinExistence type="inferred from homology"/>
<dbReference type="Gene3D" id="3.90.640.90">
    <property type="entry name" value="Anti-proliferative protein, N-terminal domain"/>
    <property type="match status" value="1"/>
</dbReference>
<comment type="caution">
    <text evidence="4">The sequence shown here is derived from an EMBL/GenBank/DDBJ whole genome shotgun (WGS) entry which is preliminary data.</text>
</comment>
<dbReference type="PANTHER" id="PTHR22978">
    <property type="entry name" value="B-CELL TRANSLOCATION GENE"/>
    <property type="match status" value="1"/>
</dbReference>
<dbReference type="Pfam" id="PF07742">
    <property type="entry name" value="BTG"/>
    <property type="match status" value="1"/>
</dbReference>
<gene>
    <name evidence="4" type="ORF">GGI25_002691</name>
</gene>
<dbReference type="SUPFAM" id="SSF160696">
    <property type="entry name" value="BTG domain-like"/>
    <property type="match status" value="1"/>
</dbReference>
<name>A0A9W8G3C4_9FUNG</name>
<dbReference type="GO" id="GO:0005737">
    <property type="term" value="C:cytoplasm"/>
    <property type="evidence" value="ECO:0007669"/>
    <property type="project" value="TreeGrafter"/>
</dbReference>
<sequence>MQTEIENAASFWIKYIPEASLSGEKREELRKALVGVLLEKFKGHWHLERTMAGSGYRSMSNWRGLDSSLAEAAQRASIGATVLERHLPRDIVLWCDPYNVTYRVGDHGTVYTIYEDKRGLLESVKKSMAEKVSKSNGDFVISAYTTPVVIRSADGVEIARRGGASAPANGAGNGTGYMQSSPTKGANDLRRNAMSPLRQVTTYRGDAPASSPLSNAATAAPPPRWSPPPSAHAS</sequence>
<dbReference type="InterPro" id="IPR002087">
    <property type="entry name" value="Anti_prolifrtn"/>
</dbReference>
<dbReference type="InterPro" id="IPR033332">
    <property type="entry name" value="BTG"/>
</dbReference>
<dbReference type="PRINTS" id="PR00310">
    <property type="entry name" value="ANTIPRLFBTG1"/>
</dbReference>